<dbReference type="Proteomes" id="UP000828390">
    <property type="component" value="Unassembled WGS sequence"/>
</dbReference>
<evidence type="ECO:0000313" key="2">
    <source>
        <dbReference type="Proteomes" id="UP000828390"/>
    </source>
</evidence>
<dbReference type="AlphaFoldDB" id="A0A9D4DP35"/>
<accession>A0A9D4DP35</accession>
<dbReference type="EMBL" id="JAIWYP010000010">
    <property type="protein sequence ID" value="KAH3752493.1"/>
    <property type="molecule type" value="Genomic_DNA"/>
</dbReference>
<reference evidence="1" key="2">
    <citation type="submission" date="2020-11" db="EMBL/GenBank/DDBJ databases">
        <authorList>
            <person name="McCartney M.A."/>
            <person name="Auch B."/>
            <person name="Kono T."/>
            <person name="Mallez S."/>
            <person name="Becker A."/>
            <person name="Gohl D.M."/>
            <person name="Silverstein K.A.T."/>
            <person name="Koren S."/>
            <person name="Bechman K.B."/>
            <person name="Herman A."/>
            <person name="Abrahante J.E."/>
            <person name="Garbe J."/>
        </authorList>
    </citation>
    <scope>NUCLEOTIDE SEQUENCE</scope>
    <source>
        <strain evidence="1">Duluth1</strain>
        <tissue evidence="1">Whole animal</tissue>
    </source>
</reference>
<reference evidence="1" key="1">
    <citation type="journal article" date="2019" name="bioRxiv">
        <title>The Genome of the Zebra Mussel, Dreissena polymorpha: A Resource for Invasive Species Research.</title>
        <authorList>
            <person name="McCartney M.A."/>
            <person name="Auch B."/>
            <person name="Kono T."/>
            <person name="Mallez S."/>
            <person name="Zhang Y."/>
            <person name="Obille A."/>
            <person name="Becker A."/>
            <person name="Abrahante J.E."/>
            <person name="Garbe J."/>
            <person name="Badalamenti J.P."/>
            <person name="Herman A."/>
            <person name="Mangelson H."/>
            <person name="Liachko I."/>
            <person name="Sullivan S."/>
            <person name="Sone E.D."/>
            <person name="Koren S."/>
            <person name="Silverstein K.A.T."/>
            <person name="Beckman K.B."/>
            <person name="Gohl D.M."/>
        </authorList>
    </citation>
    <scope>NUCLEOTIDE SEQUENCE</scope>
    <source>
        <strain evidence="1">Duluth1</strain>
        <tissue evidence="1">Whole animal</tissue>
    </source>
</reference>
<proteinExistence type="predicted"/>
<gene>
    <name evidence="1" type="ORF">DPMN_187111</name>
</gene>
<keyword evidence="2" id="KW-1185">Reference proteome</keyword>
<organism evidence="1 2">
    <name type="scientific">Dreissena polymorpha</name>
    <name type="common">Zebra mussel</name>
    <name type="synonym">Mytilus polymorpha</name>
    <dbReference type="NCBI Taxonomy" id="45954"/>
    <lineage>
        <taxon>Eukaryota</taxon>
        <taxon>Metazoa</taxon>
        <taxon>Spiralia</taxon>
        <taxon>Lophotrochozoa</taxon>
        <taxon>Mollusca</taxon>
        <taxon>Bivalvia</taxon>
        <taxon>Autobranchia</taxon>
        <taxon>Heteroconchia</taxon>
        <taxon>Euheterodonta</taxon>
        <taxon>Imparidentia</taxon>
        <taxon>Neoheterodontei</taxon>
        <taxon>Myida</taxon>
        <taxon>Dreissenoidea</taxon>
        <taxon>Dreissenidae</taxon>
        <taxon>Dreissena</taxon>
    </lineage>
</organism>
<protein>
    <submittedName>
        <fullName evidence="1">Uncharacterized protein</fullName>
    </submittedName>
</protein>
<name>A0A9D4DP35_DREPO</name>
<evidence type="ECO:0000313" key="1">
    <source>
        <dbReference type="EMBL" id="KAH3752493.1"/>
    </source>
</evidence>
<sequence>MAVVPESGRVQFEEDMQVVGRWCGLRVGVPRNAAPSALGCHFHWSHTLSNRS</sequence>
<comment type="caution">
    <text evidence="1">The sequence shown here is derived from an EMBL/GenBank/DDBJ whole genome shotgun (WGS) entry which is preliminary data.</text>
</comment>